<dbReference type="PROSITE" id="PS51352">
    <property type="entry name" value="THIOREDOXIN_2"/>
    <property type="match status" value="1"/>
</dbReference>
<dbReference type="PANTHER" id="PTHR12151:SF25">
    <property type="entry name" value="LINALOOL DEHYDRATASE_ISOMERASE DOMAIN-CONTAINING PROTEIN"/>
    <property type="match status" value="1"/>
</dbReference>
<evidence type="ECO:0000256" key="3">
    <source>
        <dbReference type="SAM" id="SignalP"/>
    </source>
</evidence>
<dbReference type="RefSeq" id="WP_379013051.1">
    <property type="nucleotide sequence ID" value="NZ_JBHSDC010000009.1"/>
</dbReference>
<keyword evidence="6" id="KW-1185">Reference proteome</keyword>
<evidence type="ECO:0000259" key="4">
    <source>
        <dbReference type="PROSITE" id="PS51352"/>
    </source>
</evidence>
<dbReference type="InterPro" id="IPR013766">
    <property type="entry name" value="Thioredoxin_domain"/>
</dbReference>
<dbReference type="CDD" id="cd02968">
    <property type="entry name" value="SCO"/>
    <property type="match status" value="1"/>
</dbReference>
<dbReference type="EMBL" id="JBHSDC010000009">
    <property type="protein sequence ID" value="MFC4231540.1"/>
    <property type="molecule type" value="Genomic_DNA"/>
</dbReference>
<accession>A0ABV8PWA3</accession>
<comment type="similarity">
    <text evidence="1">Belongs to the SCO1/2 family.</text>
</comment>
<evidence type="ECO:0000313" key="6">
    <source>
        <dbReference type="Proteomes" id="UP001595906"/>
    </source>
</evidence>
<evidence type="ECO:0000313" key="5">
    <source>
        <dbReference type="EMBL" id="MFC4231540.1"/>
    </source>
</evidence>
<dbReference type="Proteomes" id="UP001595906">
    <property type="component" value="Unassembled WGS sequence"/>
</dbReference>
<name>A0ABV8PWA3_9BACT</name>
<dbReference type="PANTHER" id="PTHR12151">
    <property type="entry name" value="ELECTRON TRANSPORT PROTIN SCO1/SENC FAMILY MEMBER"/>
    <property type="match status" value="1"/>
</dbReference>
<feature type="signal peptide" evidence="3">
    <location>
        <begin position="1"/>
        <end position="24"/>
    </location>
</feature>
<comment type="caution">
    <text evidence="5">The sequence shown here is derived from an EMBL/GenBank/DDBJ whole genome shotgun (WGS) entry which is preliminary data.</text>
</comment>
<feature type="chain" id="PRO_5045102094" evidence="3">
    <location>
        <begin position="25"/>
        <end position="219"/>
    </location>
</feature>
<feature type="domain" description="Thioredoxin" evidence="4">
    <location>
        <begin position="52"/>
        <end position="217"/>
    </location>
</feature>
<evidence type="ECO:0000256" key="1">
    <source>
        <dbReference type="ARBA" id="ARBA00010996"/>
    </source>
</evidence>
<dbReference type="InterPro" id="IPR003782">
    <property type="entry name" value="SCO1/SenC"/>
</dbReference>
<gene>
    <name evidence="5" type="ORF">ACFOW1_06550</name>
</gene>
<keyword evidence="3" id="KW-0732">Signal</keyword>
<evidence type="ECO:0000256" key="2">
    <source>
        <dbReference type="ARBA" id="ARBA00023008"/>
    </source>
</evidence>
<protein>
    <submittedName>
        <fullName evidence="5">SCO family protein</fullName>
    </submittedName>
</protein>
<proteinExistence type="inferred from homology"/>
<reference evidence="6" key="1">
    <citation type="journal article" date="2019" name="Int. J. Syst. Evol. Microbiol.">
        <title>The Global Catalogue of Microorganisms (GCM) 10K type strain sequencing project: providing services to taxonomists for standard genome sequencing and annotation.</title>
        <authorList>
            <consortium name="The Broad Institute Genomics Platform"/>
            <consortium name="The Broad Institute Genome Sequencing Center for Infectious Disease"/>
            <person name="Wu L."/>
            <person name="Ma J."/>
        </authorList>
    </citation>
    <scope>NUCLEOTIDE SEQUENCE [LARGE SCALE GENOMIC DNA]</scope>
    <source>
        <strain evidence="6">CECT 8010</strain>
    </source>
</reference>
<dbReference type="Gene3D" id="3.40.30.10">
    <property type="entry name" value="Glutaredoxin"/>
    <property type="match status" value="1"/>
</dbReference>
<dbReference type="InterPro" id="IPR036249">
    <property type="entry name" value="Thioredoxin-like_sf"/>
</dbReference>
<dbReference type="PROSITE" id="PS51257">
    <property type="entry name" value="PROKAR_LIPOPROTEIN"/>
    <property type="match status" value="1"/>
</dbReference>
<sequence length="219" mass="24882">MQLYRNIACSCLLLIAVACGNHQNANTITRHLPFYNDASFTPVWIDTASANYRNIHTIPDFSFINQNGQIITNHTFDGKIYVADFFFTSCPGICKKLTSNLSLVQKAFANDGQILLLSHSVTPDNDSVPKLKQYAKQFDVIDGKWHLVTGERKAIYDIARQAYFADEDLGEKKNENDFLHTENVLLIDKHKCIRGVYKGTLEVDMQHLIEDINTLKQEP</sequence>
<organism evidence="5 6">
    <name type="scientific">Parasediminibacterium paludis</name>
    <dbReference type="NCBI Taxonomy" id="908966"/>
    <lineage>
        <taxon>Bacteria</taxon>
        <taxon>Pseudomonadati</taxon>
        <taxon>Bacteroidota</taxon>
        <taxon>Chitinophagia</taxon>
        <taxon>Chitinophagales</taxon>
        <taxon>Chitinophagaceae</taxon>
        <taxon>Parasediminibacterium</taxon>
    </lineage>
</organism>
<keyword evidence="2" id="KW-0186">Copper</keyword>
<dbReference type="Pfam" id="PF02630">
    <property type="entry name" value="SCO1-SenC"/>
    <property type="match status" value="1"/>
</dbReference>
<dbReference type="SUPFAM" id="SSF52833">
    <property type="entry name" value="Thioredoxin-like"/>
    <property type="match status" value="1"/>
</dbReference>